<feature type="region of interest" description="Disordered" evidence="1">
    <location>
        <begin position="29"/>
        <end position="59"/>
    </location>
</feature>
<proteinExistence type="predicted"/>
<dbReference type="EMBL" id="CP012333">
    <property type="protein sequence ID" value="AKV00549.1"/>
    <property type="molecule type" value="Genomic_DNA"/>
</dbReference>
<accession>A0A0K1Q492</accession>
<reference evidence="2 3" key="1">
    <citation type="submission" date="2015-08" db="EMBL/GenBank/DDBJ databases">
        <authorList>
            <person name="Babu N.S."/>
            <person name="Beckwith C.J."/>
            <person name="Beseler K.G."/>
            <person name="Brison A."/>
            <person name="Carone J.V."/>
            <person name="Caskin T.P."/>
            <person name="Diamond M."/>
            <person name="Durham M.E."/>
            <person name="Foxe J.M."/>
            <person name="Go M."/>
            <person name="Henderson B.A."/>
            <person name="Jones I.B."/>
            <person name="McGettigan J.A."/>
            <person name="Micheletti S.J."/>
            <person name="Nasrallah M.E."/>
            <person name="Ortiz D."/>
            <person name="Piller C.R."/>
            <person name="Privatt S.R."/>
            <person name="Schneider S.L."/>
            <person name="Sharp S."/>
            <person name="Smith T.C."/>
            <person name="Stanton J.D."/>
            <person name="Ullery H.E."/>
            <person name="Wilson R.J."/>
            <person name="Serrano M.G."/>
            <person name="Buck G."/>
            <person name="Lee V."/>
            <person name="Wang Y."/>
            <person name="Carvalho R."/>
            <person name="Voegtly L."/>
            <person name="Shi R."/>
            <person name="Duckworth R."/>
            <person name="Johnson A."/>
            <person name="Loviza R."/>
            <person name="Walstead R."/>
            <person name="Shah Z."/>
            <person name="Kiflezghi M."/>
            <person name="Wade K."/>
            <person name="Ball S.L."/>
            <person name="Bradley K.W."/>
            <person name="Asai D.J."/>
            <person name="Bowman C.A."/>
            <person name="Russell D.A."/>
            <person name="Pope W.H."/>
            <person name="Jacobs-Sera D."/>
            <person name="Hendrix R.W."/>
            <person name="Hatfull G.F."/>
        </authorList>
    </citation>
    <scope>NUCLEOTIDE SEQUENCE [LARGE SCALE GENOMIC DNA]</scope>
    <source>
        <strain evidence="2 3">DSM 27648</strain>
    </source>
</reference>
<feature type="compositionally biased region" description="Low complexity" evidence="1">
    <location>
        <begin position="45"/>
        <end position="59"/>
    </location>
</feature>
<gene>
    <name evidence="2" type="ORF">AKJ09_07212</name>
</gene>
<organism evidence="2 3">
    <name type="scientific">Labilithrix luteola</name>
    <dbReference type="NCBI Taxonomy" id="1391654"/>
    <lineage>
        <taxon>Bacteria</taxon>
        <taxon>Pseudomonadati</taxon>
        <taxon>Myxococcota</taxon>
        <taxon>Polyangia</taxon>
        <taxon>Polyangiales</taxon>
        <taxon>Labilitrichaceae</taxon>
        <taxon>Labilithrix</taxon>
    </lineage>
</organism>
<evidence type="ECO:0000313" key="2">
    <source>
        <dbReference type="EMBL" id="AKV00549.1"/>
    </source>
</evidence>
<sequence length="238" mass="24534">MAAVISTACGALTGADDLTIVSDGGTLASKDPSTLPVDGGHDSNAPAPADLDAASDASDDSAVVDAAPDHAVTCTSVSAYPSNISELGLFSQWGNLPTISSTDGFYADCAISTSNSPTPSVFAADLRFSIPSNAVIQGVVATMVRRARNGGDVVDASMRLRWSGKLQGDDRSDPSAWSALKNTMTYGTETDVWGTALTPAIVNGPDFGVVFAAKWIVGNSGNDTVYIDSIQMTIRYCL</sequence>
<protein>
    <submittedName>
        <fullName evidence="2">Uncharacterized protein</fullName>
    </submittedName>
</protein>
<dbReference type="AlphaFoldDB" id="A0A0K1Q492"/>
<keyword evidence="3" id="KW-1185">Reference proteome</keyword>
<dbReference type="Proteomes" id="UP000064967">
    <property type="component" value="Chromosome"/>
</dbReference>
<dbReference type="KEGG" id="llu:AKJ09_07212"/>
<name>A0A0K1Q492_9BACT</name>
<evidence type="ECO:0000256" key="1">
    <source>
        <dbReference type="SAM" id="MobiDB-lite"/>
    </source>
</evidence>
<evidence type="ECO:0000313" key="3">
    <source>
        <dbReference type="Proteomes" id="UP000064967"/>
    </source>
</evidence>